<comment type="caution">
    <text evidence="1">The sequence shown here is derived from an EMBL/GenBank/DDBJ whole genome shotgun (WGS) entry which is preliminary data.</text>
</comment>
<protein>
    <submittedName>
        <fullName evidence="1">Uncharacterized protein</fullName>
    </submittedName>
</protein>
<dbReference type="RefSeq" id="WP_158638503.1">
    <property type="nucleotide sequence ID" value="NZ_VOQF01000001.1"/>
</dbReference>
<proteinExistence type="predicted"/>
<evidence type="ECO:0000313" key="1">
    <source>
        <dbReference type="EMBL" id="TXC92960.1"/>
    </source>
</evidence>
<gene>
    <name evidence="1" type="ORF">FS935_01845</name>
</gene>
<keyword evidence="2" id="KW-1185">Reference proteome</keyword>
<dbReference type="OrthoDB" id="2880468at2"/>
<dbReference type="AlphaFoldDB" id="A0A5C6W937"/>
<evidence type="ECO:0000313" key="2">
    <source>
        <dbReference type="Proteomes" id="UP000321363"/>
    </source>
</evidence>
<reference evidence="1 2" key="1">
    <citation type="journal article" date="2005" name="Int. J. Syst. Evol. Microbiol.">
        <title>Bacillus litoralis sp. nov., isolated from a tidal flat of the Yellow Sea in Korea.</title>
        <authorList>
            <person name="Yoon J.H."/>
            <person name="Oh T.K."/>
        </authorList>
    </citation>
    <scope>NUCLEOTIDE SEQUENCE [LARGE SCALE GENOMIC DNA]</scope>
    <source>
        <strain evidence="1 2">SW-211</strain>
    </source>
</reference>
<name>A0A5C6W937_9BACI</name>
<accession>A0A5C6W937</accession>
<dbReference type="EMBL" id="VOQF01000001">
    <property type="protein sequence ID" value="TXC92960.1"/>
    <property type="molecule type" value="Genomic_DNA"/>
</dbReference>
<sequence length="87" mass="10000">MLPTLLLPIVEPYGDPYTIVNPTAHHMRKEEFFQWVRATQIKYQMTRNMPLRITADFVTEGNSIIEGFQEATTNFVPSNLATQSVQD</sequence>
<organism evidence="1 2">
    <name type="scientific">Metabacillus litoralis</name>
    <dbReference type="NCBI Taxonomy" id="152268"/>
    <lineage>
        <taxon>Bacteria</taxon>
        <taxon>Bacillati</taxon>
        <taxon>Bacillota</taxon>
        <taxon>Bacilli</taxon>
        <taxon>Bacillales</taxon>
        <taxon>Bacillaceae</taxon>
        <taxon>Metabacillus</taxon>
    </lineage>
</organism>
<dbReference type="Proteomes" id="UP000321363">
    <property type="component" value="Unassembled WGS sequence"/>
</dbReference>